<reference evidence="2" key="1">
    <citation type="submission" date="2023-03" db="EMBL/GenBank/DDBJ databases">
        <title>Massive genome expansion in bonnet fungi (Mycena s.s.) driven by repeated elements and novel gene families across ecological guilds.</title>
        <authorList>
            <consortium name="Lawrence Berkeley National Laboratory"/>
            <person name="Harder C.B."/>
            <person name="Miyauchi S."/>
            <person name="Viragh M."/>
            <person name="Kuo A."/>
            <person name="Thoen E."/>
            <person name="Andreopoulos B."/>
            <person name="Lu D."/>
            <person name="Skrede I."/>
            <person name="Drula E."/>
            <person name="Henrissat B."/>
            <person name="Morin E."/>
            <person name="Kohler A."/>
            <person name="Barry K."/>
            <person name="LaButti K."/>
            <person name="Morin E."/>
            <person name="Salamov A."/>
            <person name="Lipzen A."/>
            <person name="Mereny Z."/>
            <person name="Hegedus B."/>
            <person name="Baldrian P."/>
            <person name="Stursova M."/>
            <person name="Weitz H."/>
            <person name="Taylor A."/>
            <person name="Grigoriev I.V."/>
            <person name="Nagy L.G."/>
            <person name="Martin F."/>
            <person name="Kauserud H."/>
        </authorList>
    </citation>
    <scope>NUCLEOTIDE SEQUENCE</scope>
    <source>
        <strain evidence="2">9144</strain>
    </source>
</reference>
<evidence type="ECO:0000313" key="2">
    <source>
        <dbReference type="EMBL" id="KAJ7223251.1"/>
    </source>
</evidence>
<comment type="caution">
    <text evidence="2">The sequence shown here is derived from an EMBL/GenBank/DDBJ whole genome shotgun (WGS) entry which is preliminary data.</text>
</comment>
<dbReference type="AlphaFoldDB" id="A0AAD7E108"/>
<dbReference type="EMBL" id="JARJCW010000006">
    <property type="protein sequence ID" value="KAJ7223251.1"/>
    <property type="molecule type" value="Genomic_DNA"/>
</dbReference>
<accession>A0AAD7E108</accession>
<gene>
    <name evidence="2" type="ORF">GGX14DRAFT_387578</name>
</gene>
<feature type="compositionally biased region" description="Basic and acidic residues" evidence="1">
    <location>
        <begin position="130"/>
        <end position="142"/>
    </location>
</feature>
<feature type="compositionally biased region" description="Basic and acidic residues" evidence="1">
    <location>
        <begin position="153"/>
        <end position="163"/>
    </location>
</feature>
<feature type="compositionally biased region" description="Basic and acidic residues" evidence="1">
    <location>
        <begin position="180"/>
        <end position="193"/>
    </location>
</feature>
<keyword evidence="3" id="KW-1185">Reference proteome</keyword>
<sequence length="285" mass="30260">MVLSDASNDNDAIDEKGGAVLAAVAQQGQCSPLSLRMHGRHPHVARVGVDSENKSKRHINIPQSGLPFAVASGVEAPALALTVRRTGPNELDVCRQMGVKGGTALKVSFVALARALQHGTKVWRRVIGQSDHDDGKNGDPRESSGFCALTRTSGEKAGVDWRRRGQAHPEQALWRRKSCNKGESDEPQKENESRGSATEEETQRGLAEPPRGGNAAPPLQSVSAIINLGIVPSGSRPTKISCGAGTLRPHFGPIWPKFPDFGADGIDVSGLTLISAEWSRGDPPP</sequence>
<evidence type="ECO:0000313" key="3">
    <source>
        <dbReference type="Proteomes" id="UP001219525"/>
    </source>
</evidence>
<protein>
    <submittedName>
        <fullName evidence="2">Uncharacterized protein</fullName>
    </submittedName>
</protein>
<organism evidence="2 3">
    <name type="scientific">Mycena pura</name>
    <dbReference type="NCBI Taxonomy" id="153505"/>
    <lineage>
        <taxon>Eukaryota</taxon>
        <taxon>Fungi</taxon>
        <taxon>Dikarya</taxon>
        <taxon>Basidiomycota</taxon>
        <taxon>Agaricomycotina</taxon>
        <taxon>Agaricomycetes</taxon>
        <taxon>Agaricomycetidae</taxon>
        <taxon>Agaricales</taxon>
        <taxon>Marasmiineae</taxon>
        <taxon>Mycenaceae</taxon>
        <taxon>Mycena</taxon>
    </lineage>
</organism>
<dbReference type="Proteomes" id="UP001219525">
    <property type="component" value="Unassembled WGS sequence"/>
</dbReference>
<evidence type="ECO:0000256" key="1">
    <source>
        <dbReference type="SAM" id="MobiDB-lite"/>
    </source>
</evidence>
<proteinExistence type="predicted"/>
<feature type="region of interest" description="Disordered" evidence="1">
    <location>
        <begin position="129"/>
        <end position="218"/>
    </location>
</feature>
<name>A0AAD7E108_9AGAR</name>